<dbReference type="AlphaFoldDB" id="A0A1G6I4W9"/>
<dbReference type="RefSeq" id="WP_143021301.1">
    <property type="nucleotide sequence ID" value="NZ_CP016353.1"/>
</dbReference>
<reference evidence="1 2" key="1">
    <citation type="submission" date="2016-10" db="EMBL/GenBank/DDBJ databases">
        <authorList>
            <person name="de Groot N.N."/>
        </authorList>
    </citation>
    <scope>NUCLEOTIDE SEQUENCE [LARGE SCALE GENOMIC DNA]</scope>
    <source>
        <strain evidence="1 2">CGMCC 4.5506</strain>
    </source>
</reference>
<name>A0A1G6I4W9_9PSEU</name>
<proteinExistence type="predicted"/>
<gene>
    <name evidence="1" type="ORF">SAMN05421630_10172</name>
</gene>
<sequence length="142" mass="15061">MSEWPSSGAGHKRRWPLAFGAVVVLLVGISILSTNRGGSSDAPPEPVDYVHVVLYRVEGDGQASTVSFIVDGGSSFHEERNVALPWEKTIRLPKGEPHSKVQLNAKGRGTIQVTIQVDGQPFKDDSGSGAATARGDIGTLAR</sequence>
<evidence type="ECO:0000313" key="1">
    <source>
        <dbReference type="EMBL" id="SDC01609.1"/>
    </source>
</evidence>
<organism evidence="1 2">
    <name type="scientific">Prauserella marina</name>
    <dbReference type="NCBI Taxonomy" id="530584"/>
    <lineage>
        <taxon>Bacteria</taxon>
        <taxon>Bacillati</taxon>
        <taxon>Actinomycetota</taxon>
        <taxon>Actinomycetes</taxon>
        <taxon>Pseudonocardiales</taxon>
        <taxon>Pseudonocardiaceae</taxon>
        <taxon>Prauserella</taxon>
    </lineage>
</organism>
<accession>A0A1G6I4W9</accession>
<dbReference type="Gene3D" id="2.60.40.2880">
    <property type="entry name" value="MmpS1-5, C-terminal soluble domain"/>
    <property type="match status" value="1"/>
</dbReference>
<dbReference type="EMBL" id="FMZE01000001">
    <property type="protein sequence ID" value="SDC01609.1"/>
    <property type="molecule type" value="Genomic_DNA"/>
</dbReference>
<evidence type="ECO:0000313" key="2">
    <source>
        <dbReference type="Proteomes" id="UP000199494"/>
    </source>
</evidence>
<dbReference type="OrthoDB" id="3556183at2"/>
<dbReference type="STRING" id="530584.SAMN05421630_10172"/>
<keyword evidence="2" id="KW-1185">Reference proteome</keyword>
<dbReference type="InterPro" id="IPR038468">
    <property type="entry name" value="MmpS_C"/>
</dbReference>
<protein>
    <submittedName>
        <fullName evidence="1">Uncharacterized protein</fullName>
    </submittedName>
</protein>
<dbReference type="Proteomes" id="UP000199494">
    <property type="component" value="Unassembled WGS sequence"/>
</dbReference>